<dbReference type="PANTHER" id="PTHR43706">
    <property type="entry name" value="NADH DEHYDROGENASE"/>
    <property type="match status" value="1"/>
</dbReference>
<keyword evidence="3" id="KW-0274">FAD</keyword>
<name>A0A1Y5HCS7_OLEAN</name>
<dbReference type="InterPro" id="IPR036188">
    <property type="entry name" value="FAD/NAD-bd_sf"/>
</dbReference>
<evidence type="ECO:0000313" key="8">
    <source>
        <dbReference type="Proteomes" id="UP000227088"/>
    </source>
</evidence>
<accession>A0A1Y5HCS7</accession>
<sequence>MDRIVIVGGGAGGLELATQLGHKWGKKGKAEIHLVDANHTHLWKPLLHEVATGALDSGIDELNYQAHGKKHGFSFHLGRMCGLQRDSSVIELAAIYDDGEEILPQRELKYNQLVMALGSVTNDFGTKGAAEHCYFLDGRQQAEVFHQKLLNQFIKANGSNNPEELSIAIVGAGATGVELSAELYNTTEALASYNMSQFKTDKLKVSLVEAGPQILPALPRRISNSAKRELEKLGVDVLTDTMITEITEDGFITKSGDVIKAKLKVWAAGVKAPDFLANIGGLETNRVNQLAIKPSLQTTLDDNVFAIGDCAFLLQEDGKAVPPRAQAAHQQASHLLKVLTAIRAGKTPPAFIYRDKGSLVSLSRYSTVGSLMGNLSKGSMMIEGRLARIVYVSLYRLHQVALHGYFHTILLSLVGHINKVIRPRLKLH</sequence>
<evidence type="ECO:0000313" key="7">
    <source>
        <dbReference type="EMBL" id="OUS34800.1"/>
    </source>
</evidence>
<dbReference type="GO" id="GO:0008137">
    <property type="term" value="F:NADH dehydrogenase (ubiquinone) activity"/>
    <property type="evidence" value="ECO:0007669"/>
    <property type="project" value="TreeGrafter"/>
</dbReference>
<dbReference type="AlphaFoldDB" id="A0A1Y5HCS7"/>
<dbReference type="SUPFAM" id="SSF51905">
    <property type="entry name" value="FAD/NAD(P)-binding domain"/>
    <property type="match status" value="1"/>
</dbReference>
<evidence type="ECO:0000256" key="2">
    <source>
        <dbReference type="ARBA" id="ARBA00022630"/>
    </source>
</evidence>
<dbReference type="Pfam" id="PF07992">
    <property type="entry name" value="Pyr_redox_2"/>
    <property type="match status" value="1"/>
</dbReference>
<dbReference type="PRINTS" id="PR00411">
    <property type="entry name" value="PNDRDTASEI"/>
</dbReference>
<comment type="caution">
    <text evidence="7">The sequence shown here is derived from an EMBL/GenBank/DDBJ whole genome shotgun (WGS) entry which is preliminary data.</text>
</comment>
<evidence type="ECO:0000256" key="4">
    <source>
        <dbReference type="ARBA" id="ARBA00023002"/>
    </source>
</evidence>
<dbReference type="Gene3D" id="3.50.50.100">
    <property type="match status" value="1"/>
</dbReference>
<dbReference type="Proteomes" id="UP000227088">
    <property type="component" value="Unassembled WGS sequence"/>
</dbReference>
<keyword evidence="5" id="KW-0520">NAD</keyword>
<keyword evidence="2" id="KW-0285">Flavoprotein</keyword>
<proteinExistence type="inferred from homology"/>
<dbReference type="PRINTS" id="PR00368">
    <property type="entry name" value="FADPNR"/>
</dbReference>
<dbReference type="InterPro" id="IPR045024">
    <property type="entry name" value="NDH-2"/>
</dbReference>
<evidence type="ECO:0000256" key="1">
    <source>
        <dbReference type="ARBA" id="ARBA00005272"/>
    </source>
</evidence>
<comment type="similarity">
    <text evidence="1">Belongs to the NADH dehydrogenase family.</text>
</comment>
<gene>
    <name evidence="7" type="ORF">A9R00_12395</name>
</gene>
<evidence type="ECO:0000256" key="5">
    <source>
        <dbReference type="ARBA" id="ARBA00023027"/>
    </source>
</evidence>
<reference evidence="8" key="1">
    <citation type="journal article" date="2017" name="Proc. Natl. Acad. Sci. U.S.A.">
        <title>Simulation of Deepwater Horizon oil plume reveals substrate specialization within a complex community of hydrocarbon degraders.</title>
        <authorList>
            <person name="Hu P."/>
            <person name="Dubinsky E.A."/>
            <person name="Probst A.J."/>
            <person name="Wang J."/>
            <person name="Sieber C.M.K."/>
            <person name="Tom L.M."/>
            <person name="Gardinali P."/>
            <person name="Banfield J.F."/>
            <person name="Atlas R.M."/>
            <person name="Andersen G.L."/>
        </authorList>
    </citation>
    <scope>NUCLEOTIDE SEQUENCE [LARGE SCALE GENOMIC DNA]</scope>
</reference>
<keyword evidence="4" id="KW-0560">Oxidoreductase</keyword>
<organism evidence="7 8">
    <name type="scientific">Oleispira antarctica</name>
    <dbReference type="NCBI Taxonomy" id="188908"/>
    <lineage>
        <taxon>Bacteria</taxon>
        <taxon>Pseudomonadati</taxon>
        <taxon>Pseudomonadota</taxon>
        <taxon>Gammaproteobacteria</taxon>
        <taxon>Oceanospirillales</taxon>
        <taxon>Oceanospirillaceae</taxon>
        <taxon>Oleispira</taxon>
    </lineage>
</organism>
<dbReference type="FunFam" id="3.50.50.100:FF:000001">
    <property type="entry name" value="NADH dehydrogenase"/>
    <property type="match status" value="1"/>
</dbReference>
<dbReference type="GO" id="GO:0003954">
    <property type="term" value="F:NADH dehydrogenase activity"/>
    <property type="evidence" value="ECO:0007669"/>
    <property type="project" value="InterPro"/>
</dbReference>
<dbReference type="InterPro" id="IPR023753">
    <property type="entry name" value="FAD/NAD-binding_dom"/>
</dbReference>
<dbReference type="EMBL" id="MABE01000707">
    <property type="protein sequence ID" value="OUS34800.1"/>
    <property type="molecule type" value="Genomic_DNA"/>
</dbReference>
<feature type="domain" description="FAD/NAD(P)-binding" evidence="6">
    <location>
        <begin position="3"/>
        <end position="332"/>
    </location>
</feature>
<dbReference type="PANTHER" id="PTHR43706:SF9">
    <property type="entry name" value="TYPE II NADH:QUINONE OXIDOREDUCTASE"/>
    <property type="match status" value="1"/>
</dbReference>
<evidence type="ECO:0000256" key="3">
    <source>
        <dbReference type="ARBA" id="ARBA00022827"/>
    </source>
</evidence>
<evidence type="ECO:0000259" key="6">
    <source>
        <dbReference type="Pfam" id="PF07992"/>
    </source>
</evidence>
<protein>
    <submittedName>
        <fullName evidence="7">FAD-dependent oxidoreductase</fullName>
    </submittedName>
</protein>